<dbReference type="AlphaFoldDB" id="A0ABD3HGK2"/>
<comment type="caution">
    <text evidence="2">The sequence shown here is derived from an EMBL/GenBank/DDBJ whole genome shotgun (WGS) entry which is preliminary data.</text>
</comment>
<protein>
    <submittedName>
        <fullName evidence="2">Uncharacterized protein</fullName>
    </submittedName>
</protein>
<gene>
    <name evidence="2" type="ORF">R1sor_015871</name>
</gene>
<dbReference type="Proteomes" id="UP001633002">
    <property type="component" value="Unassembled WGS sequence"/>
</dbReference>
<dbReference type="EMBL" id="JBJQOH010000004">
    <property type="protein sequence ID" value="KAL3689562.1"/>
    <property type="molecule type" value="Genomic_DNA"/>
</dbReference>
<proteinExistence type="predicted"/>
<evidence type="ECO:0000313" key="2">
    <source>
        <dbReference type="EMBL" id="KAL3689562.1"/>
    </source>
</evidence>
<feature type="region of interest" description="Disordered" evidence="1">
    <location>
        <begin position="1"/>
        <end position="47"/>
    </location>
</feature>
<feature type="region of interest" description="Disordered" evidence="1">
    <location>
        <begin position="65"/>
        <end position="86"/>
    </location>
</feature>
<sequence length="86" mass="9545">MNRDRDDPYKFSSKPPETTVENDGRWQAGSSSSSSTEEKGRNEYGGKTIVNTRTVKAGKNMVVHRNVKTEENLPDLSGGTVQENRS</sequence>
<name>A0ABD3HGK2_9MARC</name>
<evidence type="ECO:0000256" key="1">
    <source>
        <dbReference type="SAM" id="MobiDB-lite"/>
    </source>
</evidence>
<evidence type="ECO:0000313" key="3">
    <source>
        <dbReference type="Proteomes" id="UP001633002"/>
    </source>
</evidence>
<keyword evidence="3" id="KW-1185">Reference proteome</keyword>
<organism evidence="2 3">
    <name type="scientific">Riccia sorocarpa</name>
    <dbReference type="NCBI Taxonomy" id="122646"/>
    <lineage>
        <taxon>Eukaryota</taxon>
        <taxon>Viridiplantae</taxon>
        <taxon>Streptophyta</taxon>
        <taxon>Embryophyta</taxon>
        <taxon>Marchantiophyta</taxon>
        <taxon>Marchantiopsida</taxon>
        <taxon>Marchantiidae</taxon>
        <taxon>Marchantiales</taxon>
        <taxon>Ricciaceae</taxon>
        <taxon>Riccia</taxon>
    </lineage>
</organism>
<accession>A0ABD3HGK2</accession>
<reference evidence="2 3" key="1">
    <citation type="submission" date="2024-09" db="EMBL/GenBank/DDBJ databases">
        <title>Chromosome-scale assembly of Riccia sorocarpa.</title>
        <authorList>
            <person name="Paukszto L."/>
        </authorList>
    </citation>
    <scope>NUCLEOTIDE SEQUENCE [LARGE SCALE GENOMIC DNA]</scope>
    <source>
        <strain evidence="2">LP-2024</strain>
        <tissue evidence="2">Aerial parts of the thallus</tissue>
    </source>
</reference>